<sequence length="252" mass="29926">MITFYIDDSGSKEINDNDQPIFLFSGVVITNELFIHANTFIENKVKEISKKIMDKLVAKSIEGLKNSDVKYLFKQYLFREFELHATELIHGKKEYICLSKEEKSSLIREIFEFIRDNKIKIIIVKCEKNKIKEKVSGSNKEKQYYLNEQVMKGLVEAYEEYLKSIDEHGILVFDKGNDLIENYFRHYVKTRSNDRISPYIAQSNSYKTPLIQMADFTAYIANIYFNKKERYFEELKEFYEMVNENIILIDIE</sequence>
<dbReference type="Pfam" id="PF12686">
    <property type="entry name" value="DUF3800"/>
    <property type="match status" value="1"/>
</dbReference>
<evidence type="ECO:0000313" key="2">
    <source>
        <dbReference type="Proteomes" id="UP000640335"/>
    </source>
</evidence>
<organism evidence="1 2">
    <name type="scientific">Clostridium gallinarum</name>
    <dbReference type="NCBI Taxonomy" id="2762246"/>
    <lineage>
        <taxon>Bacteria</taxon>
        <taxon>Bacillati</taxon>
        <taxon>Bacillota</taxon>
        <taxon>Clostridia</taxon>
        <taxon>Eubacteriales</taxon>
        <taxon>Clostridiaceae</taxon>
        <taxon>Clostridium</taxon>
    </lineage>
</organism>
<accession>A0ABR8Q732</accession>
<comment type="caution">
    <text evidence="1">The sequence shown here is derived from an EMBL/GenBank/DDBJ whole genome shotgun (WGS) entry which is preliminary data.</text>
</comment>
<dbReference type="InterPro" id="IPR024524">
    <property type="entry name" value="DUF3800"/>
</dbReference>
<dbReference type="Proteomes" id="UP000640335">
    <property type="component" value="Unassembled WGS sequence"/>
</dbReference>
<dbReference type="RefSeq" id="WP_191750978.1">
    <property type="nucleotide sequence ID" value="NZ_JACSQZ010000067.1"/>
</dbReference>
<keyword evidence="2" id="KW-1185">Reference proteome</keyword>
<proteinExistence type="predicted"/>
<reference evidence="1 2" key="1">
    <citation type="submission" date="2020-08" db="EMBL/GenBank/DDBJ databases">
        <title>A Genomic Blueprint of the Chicken Gut Microbiome.</title>
        <authorList>
            <person name="Gilroy R."/>
            <person name="Ravi A."/>
            <person name="Getino M."/>
            <person name="Pursley I."/>
            <person name="Horton D.L."/>
            <person name="Alikhan N.-F."/>
            <person name="Baker D."/>
            <person name="Gharbi K."/>
            <person name="Hall N."/>
            <person name="Watson M."/>
            <person name="Adriaenssens E.M."/>
            <person name="Foster-Nyarko E."/>
            <person name="Jarju S."/>
            <person name="Secka A."/>
            <person name="Antonio M."/>
            <person name="Oren A."/>
            <person name="Chaudhuri R."/>
            <person name="La Ragione R.M."/>
            <person name="Hildebrand F."/>
            <person name="Pallen M.J."/>
        </authorList>
    </citation>
    <scope>NUCLEOTIDE SEQUENCE [LARGE SCALE GENOMIC DNA]</scope>
    <source>
        <strain evidence="1 2">Sa3CUN1</strain>
    </source>
</reference>
<name>A0ABR8Q732_9CLOT</name>
<gene>
    <name evidence="1" type="ORF">H9660_13870</name>
</gene>
<evidence type="ECO:0000313" key="1">
    <source>
        <dbReference type="EMBL" id="MBD7916233.1"/>
    </source>
</evidence>
<protein>
    <submittedName>
        <fullName evidence="1">DUF3800 domain-containing protein</fullName>
    </submittedName>
</protein>
<dbReference type="EMBL" id="JACSQZ010000067">
    <property type="protein sequence ID" value="MBD7916233.1"/>
    <property type="molecule type" value="Genomic_DNA"/>
</dbReference>